<sequence length="157" mass="17877">MYLEHDTFKTVVDSTCLVSIDLVITRSDGRVLLGRRVNRPAQGYWFVPGGRVFKNESLDAAFSRLTALELGTSFERTNSVFLGVYEHFYDNSVFEAQPVQVSTHYVVMAHHVNLAESVELNLPSDQHAAYVWWTLDEIKDSPLVHHYTRAYLAALTQ</sequence>
<feature type="domain" description="Nudix hydrolase" evidence="7">
    <location>
        <begin position="13"/>
        <end position="157"/>
    </location>
</feature>
<keyword evidence="2 8" id="KW-0378">Hydrolase</keyword>
<keyword evidence="1 5" id="KW-0479">Metal-binding</keyword>
<dbReference type="Pfam" id="PF00293">
    <property type="entry name" value="NUDIX"/>
    <property type="match status" value="1"/>
</dbReference>
<dbReference type="EMBL" id="OBKZ01000017">
    <property type="protein sequence ID" value="SOB52784.1"/>
    <property type="molecule type" value="Genomic_DNA"/>
</dbReference>
<gene>
    <name evidence="8" type="primary">nudD</name>
    <name evidence="8" type="ORF">PLUA15_240197</name>
</gene>
<dbReference type="PIRSF" id="PIRSF037599">
    <property type="entry name" value="GDPMH"/>
    <property type="match status" value="1"/>
</dbReference>
<comment type="cofactor">
    <cofactor evidence="5">
        <name>Mg(2+)</name>
        <dbReference type="ChEBI" id="CHEBI:18420"/>
    </cofactor>
    <text evidence="5">Binds 1 Mg(2+) ion per subunit.</text>
</comment>
<dbReference type="InterPro" id="IPR000086">
    <property type="entry name" value="NUDIX_hydrolase_dom"/>
</dbReference>
<dbReference type="GO" id="GO:0046872">
    <property type="term" value="F:metal ion binding"/>
    <property type="evidence" value="ECO:0007669"/>
    <property type="project" value="UniProtKB-KW"/>
</dbReference>
<evidence type="ECO:0000313" key="9">
    <source>
        <dbReference type="Proteomes" id="UP000219564"/>
    </source>
</evidence>
<dbReference type="EC" id="1.1.1.271" evidence="8"/>
<evidence type="ECO:0000256" key="3">
    <source>
        <dbReference type="ARBA" id="ARBA00022842"/>
    </source>
</evidence>
<evidence type="ECO:0000256" key="6">
    <source>
        <dbReference type="PIRSR" id="PIRSR037599-4"/>
    </source>
</evidence>
<feature type="short sequence motif" description="Nudix box" evidence="6">
    <location>
        <begin position="50"/>
        <end position="71"/>
    </location>
</feature>
<dbReference type="PANTHER" id="PTHR43046">
    <property type="entry name" value="GDP-MANNOSE MANNOSYL HYDROLASE"/>
    <property type="match status" value="1"/>
</dbReference>
<protein>
    <submittedName>
        <fullName evidence="8">GDP-mannose mannosyl hydrolase</fullName>
        <ecNumber evidence="8">1.1.1.271</ecNumber>
    </submittedName>
</protein>
<feature type="binding site" evidence="5">
    <location>
        <position position="126"/>
    </location>
    <ligand>
        <name>Mg(2+)</name>
        <dbReference type="ChEBI" id="CHEBI:18420"/>
    </ligand>
</feature>
<feature type="binding site" evidence="5">
    <location>
        <position position="49"/>
    </location>
    <ligand>
        <name>Mg(2+)</name>
        <dbReference type="ChEBI" id="CHEBI:18420"/>
    </ligand>
</feature>
<evidence type="ECO:0000313" key="8">
    <source>
        <dbReference type="EMBL" id="SOB52784.1"/>
    </source>
</evidence>
<evidence type="ECO:0000259" key="7">
    <source>
        <dbReference type="PROSITE" id="PS51462"/>
    </source>
</evidence>
<dbReference type="KEGG" id="plq:AA042_01825"/>
<accession>A0AAX2H7Y5</accession>
<evidence type="ECO:0000256" key="2">
    <source>
        <dbReference type="ARBA" id="ARBA00022801"/>
    </source>
</evidence>
<reference evidence="8 9" key="1">
    <citation type="submission" date="2017-08" db="EMBL/GenBank/DDBJ databases">
        <authorList>
            <person name="Chaillou S."/>
        </authorList>
    </citation>
    <scope>NUCLEOTIDE SEQUENCE [LARGE SCALE GENOMIC DNA]</scope>
    <source>
        <strain evidence="8 9">MFPA15A1205</strain>
    </source>
</reference>
<feature type="site" description="Critical for catalysis" evidence="4">
    <location>
        <position position="127"/>
    </location>
</feature>
<name>A0AAX2H7Y5_9PSED</name>
<evidence type="ECO:0000256" key="1">
    <source>
        <dbReference type="ARBA" id="ARBA00022723"/>
    </source>
</evidence>
<organism evidence="8 9">
    <name type="scientific">Pseudomonas lundensis</name>
    <dbReference type="NCBI Taxonomy" id="86185"/>
    <lineage>
        <taxon>Bacteria</taxon>
        <taxon>Pseudomonadati</taxon>
        <taxon>Pseudomonadota</taxon>
        <taxon>Gammaproteobacteria</taxon>
        <taxon>Pseudomonadales</taxon>
        <taxon>Pseudomonadaceae</taxon>
        <taxon>Pseudomonas</taxon>
    </lineage>
</organism>
<keyword evidence="3 5" id="KW-0460">Magnesium</keyword>
<dbReference type="GO" id="GO:0008727">
    <property type="term" value="F:GDP-mannose mannosyl hydrolase activity"/>
    <property type="evidence" value="ECO:0007669"/>
    <property type="project" value="InterPro"/>
</dbReference>
<dbReference type="Proteomes" id="UP000219564">
    <property type="component" value="Unassembled WGS sequence"/>
</dbReference>
<dbReference type="PANTHER" id="PTHR43046:SF12">
    <property type="entry name" value="GDP-MANNOSE MANNOSYL HYDROLASE"/>
    <property type="match status" value="1"/>
</dbReference>
<dbReference type="CDD" id="cd03430">
    <property type="entry name" value="NUDIX_GDPMH_NudD"/>
    <property type="match status" value="1"/>
</dbReference>
<evidence type="ECO:0000256" key="4">
    <source>
        <dbReference type="PIRSR" id="PIRSR037599-1"/>
    </source>
</evidence>
<proteinExistence type="predicted"/>
<keyword evidence="8" id="KW-0560">Oxidoreductase</keyword>
<dbReference type="GO" id="GO:0050577">
    <property type="term" value="F:GDP-L-fucose synthase activity"/>
    <property type="evidence" value="ECO:0007669"/>
    <property type="project" value="UniProtKB-EC"/>
</dbReference>
<dbReference type="InterPro" id="IPR033715">
    <property type="entry name" value="GDPMH"/>
</dbReference>
<comment type="caution">
    <text evidence="8">The sequence shown here is derived from an EMBL/GenBank/DDBJ whole genome shotgun (WGS) entry which is preliminary data.</text>
</comment>
<feature type="binding site" evidence="5">
    <location>
        <position position="69"/>
    </location>
    <ligand>
        <name>Mg(2+)</name>
        <dbReference type="ChEBI" id="CHEBI:18420"/>
    </ligand>
</feature>
<dbReference type="SUPFAM" id="SSF55811">
    <property type="entry name" value="Nudix"/>
    <property type="match status" value="1"/>
</dbReference>
<dbReference type="NCBIfam" id="NF011963">
    <property type="entry name" value="PRK15434.1"/>
    <property type="match status" value="1"/>
</dbReference>
<evidence type="ECO:0000256" key="5">
    <source>
        <dbReference type="PIRSR" id="PIRSR037599-3"/>
    </source>
</evidence>
<dbReference type="InterPro" id="IPR015797">
    <property type="entry name" value="NUDIX_hydrolase-like_dom_sf"/>
</dbReference>
<dbReference type="AlphaFoldDB" id="A0AAX2H7Y5"/>
<dbReference type="PROSITE" id="PS51462">
    <property type="entry name" value="NUDIX"/>
    <property type="match status" value="1"/>
</dbReference>
<dbReference type="Gene3D" id="3.90.79.10">
    <property type="entry name" value="Nucleoside Triphosphate Pyrophosphohydrolase"/>
    <property type="match status" value="1"/>
</dbReference>